<dbReference type="NCBIfam" id="TIGR04131">
    <property type="entry name" value="Bac_Flav_CTERM"/>
    <property type="match status" value="1"/>
</dbReference>
<dbReference type="AlphaFoldDB" id="A0A1G7ALF5"/>
<dbReference type="InterPro" id="IPR026341">
    <property type="entry name" value="T9SS_type_B"/>
</dbReference>
<dbReference type="OrthoDB" id="5726170at2"/>
<evidence type="ECO:0000313" key="5">
    <source>
        <dbReference type="Proteomes" id="UP000199072"/>
    </source>
</evidence>
<accession>A0A1G7ALF5</accession>
<dbReference type="Gene3D" id="2.130.10.10">
    <property type="entry name" value="YVTN repeat-like/Quinoprotein amine dehydrogenase"/>
    <property type="match status" value="2"/>
</dbReference>
<dbReference type="PANTHER" id="PTHR47197:SF3">
    <property type="entry name" value="DIHYDRO-HEME D1 DEHYDROGENASE"/>
    <property type="match status" value="1"/>
</dbReference>
<dbReference type="Pfam" id="PF21783">
    <property type="entry name" value="YNCE"/>
    <property type="match status" value="1"/>
</dbReference>
<gene>
    <name evidence="4" type="ORF">SAMN05216464_104163</name>
</gene>
<dbReference type="InterPro" id="IPR015943">
    <property type="entry name" value="WD40/YVTN_repeat-like_dom_sf"/>
</dbReference>
<feature type="chain" id="PRO_5011654910" evidence="2">
    <location>
        <begin position="26"/>
        <end position="631"/>
    </location>
</feature>
<evidence type="ECO:0000259" key="3">
    <source>
        <dbReference type="Pfam" id="PF21783"/>
    </source>
</evidence>
<dbReference type="SUPFAM" id="SSF51004">
    <property type="entry name" value="C-terminal (heme d1) domain of cytochrome cd1-nitrite reductase"/>
    <property type="match status" value="1"/>
</dbReference>
<protein>
    <submittedName>
        <fullName evidence="4">Gliding motility-associated C-terminal domain-containing protein</fullName>
    </submittedName>
</protein>
<proteinExistence type="predicted"/>
<dbReference type="Pfam" id="PF13585">
    <property type="entry name" value="CHU_C"/>
    <property type="match status" value="1"/>
</dbReference>
<dbReference type="Proteomes" id="UP000199072">
    <property type="component" value="Unassembled WGS sequence"/>
</dbReference>
<keyword evidence="1 2" id="KW-0732">Signal</keyword>
<keyword evidence="5" id="KW-1185">Reference proteome</keyword>
<dbReference type="NCBIfam" id="TIGR02276">
    <property type="entry name" value="beta_rpt_yvtn"/>
    <property type="match status" value="3"/>
</dbReference>
<dbReference type="RefSeq" id="WP_091149196.1">
    <property type="nucleotide sequence ID" value="NZ_FNAI01000004.1"/>
</dbReference>
<dbReference type="InterPro" id="IPR051200">
    <property type="entry name" value="Host-pathogen_enzymatic-act"/>
</dbReference>
<dbReference type="InterPro" id="IPR011048">
    <property type="entry name" value="Haem_d1_sf"/>
</dbReference>
<organism evidence="4 5">
    <name type="scientific">Mucilaginibacter pineti</name>
    <dbReference type="NCBI Taxonomy" id="1391627"/>
    <lineage>
        <taxon>Bacteria</taxon>
        <taxon>Pseudomonadati</taxon>
        <taxon>Bacteroidota</taxon>
        <taxon>Sphingobacteriia</taxon>
        <taxon>Sphingobacteriales</taxon>
        <taxon>Sphingobacteriaceae</taxon>
        <taxon>Mucilaginibacter</taxon>
    </lineage>
</organism>
<name>A0A1G7ALF5_9SPHI</name>
<evidence type="ECO:0000313" key="4">
    <source>
        <dbReference type="EMBL" id="SDE15679.1"/>
    </source>
</evidence>
<dbReference type="InterPro" id="IPR011964">
    <property type="entry name" value="YVTN_b-propeller_repeat"/>
</dbReference>
<dbReference type="PANTHER" id="PTHR47197">
    <property type="entry name" value="PROTEIN NIRF"/>
    <property type="match status" value="1"/>
</dbReference>
<sequence length="631" mass="66831">MKKYLRLIIAILLLCGLFASICVQAGERINPVFSTNQAPQLIVGDVTGAISACEGMASVSPAVQQFTVSASGLSADVAVTAPGNFEISLAANGTYSNSLMLAQISGLISSVTVYVRSSAQATAGNITGDVTLTSGAVSQTAKVTGHITALPIVNAIADQTKQNGQLTDAVAFSGTANTYTWTNDNPAIGLPASGTGNIDKFTAINTGTIPITAHITVTPVPASYMYATNSALNSIFLINTVTNKVEQTITEETNSNPVQMVFSPDKSLLYVTNQSSGTVSVINTSTNKIIATFPAGFNTTGIAISPDGSRLYVTDFSFSHLNIINTANYAIIKTVDTGINPYSMVISADGKYLYIISGTSNLLQFYNTTGNFFEYGIVTGVGPNSIVISPDNKTLYIANYNSHDIAVVDIASRRVTYKIDVVSAADWVAISPDGSRLYVSNIDEDRVTVINTATRRIITTIDVGDHPVGVTVNSDGSKVYVSNIVSNYISVIDATTNKVTGQIQTRQSGYFMAILSDNACRGQPVTFSITVNPSPVIVPPVEGEAVIIPNSFSPNGDGANDTWVIKNLSTYPHNTVEIFNRYGQRLFLSNGYGVAWDGTVKGEQLPPGTYYYIVNLKNGSKSLSGSVTIIR</sequence>
<feature type="domain" description="YNCE-like beta-propeller" evidence="3">
    <location>
        <begin position="202"/>
        <end position="471"/>
    </location>
</feature>
<dbReference type="STRING" id="1391627.SAMN05216464_104163"/>
<evidence type="ECO:0000256" key="1">
    <source>
        <dbReference type="ARBA" id="ARBA00022729"/>
    </source>
</evidence>
<dbReference type="EMBL" id="FNAI01000004">
    <property type="protein sequence ID" value="SDE15679.1"/>
    <property type="molecule type" value="Genomic_DNA"/>
</dbReference>
<feature type="signal peptide" evidence="2">
    <location>
        <begin position="1"/>
        <end position="25"/>
    </location>
</feature>
<evidence type="ECO:0000256" key="2">
    <source>
        <dbReference type="SAM" id="SignalP"/>
    </source>
</evidence>
<dbReference type="InterPro" id="IPR048433">
    <property type="entry name" value="YNCE-like_beta-prop"/>
</dbReference>
<reference evidence="4 5" key="1">
    <citation type="submission" date="2016-10" db="EMBL/GenBank/DDBJ databases">
        <authorList>
            <person name="de Groot N.N."/>
        </authorList>
    </citation>
    <scope>NUCLEOTIDE SEQUENCE [LARGE SCALE GENOMIC DNA]</scope>
    <source>
        <strain evidence="4 5">47C3B</strain>
    </source>
</reference>